<reference evidence="2 3" key="1">
    <citation type="submission" date="2016-07" db="EMBL/GenBank/DDBJ databases">
        <title>Comparative genomics of the Campylobacter concisus group.</title>
        <authorList>
            <person name="Miller W.G."/>
            <person name="Yee E."/>
            <person name="Chapman M.H."/>
            <person name="Huynh S."/>
            <person name="Bono J.L."/>
            <person name="On S.L.W."/>
            <person name="StLeger J."/>
            <person name="Foster G."/>
            <person name="Parker C.T."/>
        </authorList>
    </citation>
    <scope>NUCLEOTIDE SEQUENCE [LARGE SCALE GENOMIC DNA]</scope>
    <source>
        <strain evidence="2 3">ATCC 33238</strain>
    </source>
</reference>
<dbReference type="KEGG" id="crx:CRECT_1460"/>
<dbReference type="Proteomes" id="UP000502377">
    <property type="component" value="Chromosome"/>
</dbReference>
<evidence type="ECO:0000313" key="3">
    <source>
        <dbReference type="Proteomes" id="UP000502377"/>
    </source>
</evidence>
<sequence>MKKFTKIGRVSGLHMRTIKQNEAVAVSFEVGGQRFSATFSPQKFDLETGDLVKIEYEKEGFLNKIFTFETLAKHSENASKSAKFLNIFAFVCYVCISLLLFSGIATFLFTSGDKFDFGDFTTLAILCTTCYLAVRAAASKFKILRQFA</sequence>
<keyword evidence="1" id="KW-0812">Transmembrane</keyword>
<proteinExistence type="predicted"/>
<evidence type="ECO:0000313" key="2">
    <source>
        <dbReference type="EMBL" id="QCD47108.1"/>
    </source>
</evidence>
<dbReference type="RefSeq" id="WP_002945644.1">
    <property type="nucleotide sequence ID" value="NZ_CP012543.1"/>
</dbReference>
<feature type="transmembrane region" description="Helical" evidence="1">
    <location>
        <begin position="120"/>
        <end position="138"/>
    </location>
</feature>
<accession>A0A6G5QN17</accession>
<evidence type="ECO:0000256" key="1">
    <source>
        <dbReference type="SAM" id="Phobius"/>
    </source>
</evidence>
<feature type="transmembrane region" description="Helical" evidence="1">
    <location>
        <begin position="84"/>
        <end position="108"/>
    </location>
</feature>
<keyword evidence="1" id="KW-1133">Transmembrane helix</keyword>
<gene>
    <name evidence="2" type="ORF">CRECT_1460</name>
</gene>
<dbReference type="EMBL" id="CP012543">
    <property type="protein sequence ID" value="QCD47108.1"/>
    <property type="molecule type" value="Genomic_DNA"/>
</dbReference>
<protein>
    <submittedName>
        <fullName evidence="2">Uncharacterized protein</fullName>
    </submittedName>
</protein>
<organism evidence="2 3">
    <name type="scientific">Campylobacter rectus</name>
    <name type="common">Wolinella recta</name>
    <dbReference type="NCBI Taxonomy" id="203"/>
    <lineage>
        <taxon>Bacteria</taxon>
        <taxon>Pseudomonadati</taxon>
        <taxon>Campylobacterota</taxon>
        <taxon>Epsilonproteobacteria</taxon>
        <taxon>Campylobacterales</taxon>
        <taxon>Campylobacteraceae</taxon>
        <taxon>Campylobacter</taxon>
    </lineage>
</organism>
<keyword evidence="1" id="KW-0472">Membrane</keyword>
<name>A0A6G5QN17_CAMRE</name>
<dbReference type="AlphaFoldDB" id="A0A6G5QN17"/>